<evidence type="ECO:0000313" key="2">
    <source>
        <dbReference type="Proteomes" id="UP000777265"/>
    </source>
</evidence>
<sequence length="50" mass="5895">MEREPNTTNESRDRGIRNELLKFTGERLPQYKWLRNIALFDESPKSGQDG</sequence>
<protein>
    <submittedName>
        <fullName evidence="1">Uncharacterized protein</fullName>
    </submittedName>
</protein>
<organism evidence="1 2">
    <name type="scientific">Syntrophorhabdus aromaticivorans</name>
    <dbReference type="NCBI Taxonomy" id="328301"/>
    <lineage>
        <taxon>Bacteria</taxon>
        <taxon>Pseudomonadati</taxon>
        <taxon>Thermodesulfobacteriota</taxon>
        <taxon>Syntrophorhabdia</taxon>
        <taxon>Syntrophorhabdales</taxon>
        <taxon>Syntrophorhabdaceae</taxon>
        <taxon>Syntrophorhabdus</taxon>
    </lineage>
</organism>
<dbReference type="AlphaFoldDB" id="A0A971M6C8"/>
<proteinExistence type="predicted"/>
<dbReference type="EMBL" id="JAAYEE010000273">
    <property type="protein sequence ID" value="NLW36614.1"/>
    <property type="molecule type" value="Genomic_DNA"/>
</dbReference>
<reference evidence="1" key="2">
    <citation type="submission" date="2020-01" db="EMBL/GenBank/DDBJ databases">
        <authorList>
            <person name="Campanaro S."/>
        </authorList>
    </citation>
    <scope>NUCLEOTIDE SEQUENCE</scope>
    <source>
        <strain evidence="1">AS06rmzACSIP_7</strain>
    </source>
</reference>
<evidence type="ECO:0000313" key="1">
    <source>
        <dbReference type="EMBL" id="NLW36614.1"/>
    </source>
</evidence>
<reference evidence="1" key="1">
    <citation type="journal article" date="2020" name="Biotechnol. Biofuels">
        <title>New insights from the biogas microbiome by comprehensive genome-resolved metagenomics of nearly 1600 species originating from multiple anaerobic digesters.</title>
        <authorList>
            <person name="Campanaro S."/>
            <person name="Treu L."/>
            <person name="Rodriguez-R L.M."/>
            <person name="Kovalovszki A."/>
            <person name="Ziels R.M."/>
            <person name="Maus I."/>
            <person name="Zhu X."/>
            <person name="Kougias P.G."/>
            <person name="Basile A."/>
            <person name="Luo G."/>
            <person name="Schluter A."/>
            <person name="Konstantinidis K.T."/>
            <person name="Angelidaki I."/>
        </authorList>
    </citation>
    <scope>NUCLEOTIDE SEQUENCE</scope>
    <source>
        <strain evidence="1">AS06rmzACSIP_7</strain>
    </source>
</reference>
<dbReference type="Proteomes" id="UP000777265">
    <property type="component" value="Unassembled WGS sequence"/>
</dbReference>
<accession>A0A971M6C8</accession>
<gene>
    <name evidence="1" type="ORF">GXY80_14225</name>
</gene>
<name>A0A971M6C8_9BACT</name>
<comment type="caution">
    <text evidence="1">The sequence shown here is derived from an EMBL/GenBank/DDBJ whole genome shotgun (WGS) entry which is preliminary data.</text>
</comment>